<comment type="function">
    <text evidence="7">Involved in signal transduction through the Wnt pathway.</text>
</comment>
<dbReference type="PROSITE" id="PS01359">
    <property type="entry name" value="ZF_PHD_1"/>
    <property type="match status" value="1"/>
</dbReference>
<dbReference type="Gene3D" id="3.30.40.10">
    <property type="entry name" value="Zinc/RING finger domain, C3HC4 (zinc finger)"/>
    <property type="match status" value="1"/>
</dbReference>
<protein>
    <recommendedName>
        <fullName evidence="10">PHD-type domain-containing protein</fullName>
    </recommendedName>
</protein>
<keyword evidence="5" id="KW-0862">Zinc</keyword>
<dbReference type="PANTHER" id="PTHR23194:SF3">
    <property type="entry name" value="PYGOPUS HOMOLOG 1"/>
    <property type="match status" value="1"/>
</dbReference>
<evidence type="ECO:0000256" key="6">
    <source>
        <dbReference type="ARBA" id="ARBA00023242"/>
    </source>
</evidence>
<evidence type="ECO:0000256" key="2">
    <source>
        <dbReference type="ARBA" id="ARBA00022687"/>
    </source>
</evidence>
<evidence type="ECO:0000256" key="8">
    <source>
        <dbReference type="PROSITE-ProRule" id="PRU00146"/>
    </source>
</evidence>
<evidence type="ECO:0000259" key="10">
    <source>
        <dbReference type="PROSITE" id="PS50016"/>
    </source>
</evidence>
<feature type="compositionally biased region" description="Gly residues" evidence="9">
    <location>
        <begin position="85"/>
        <end position="97"/>
    </location>
</feature>
<gene>
    <name evidence="11" type="ORF">QQF64_012755</name>
</gene>
<dbReference type="CDD" id="cd15635">
    <property type="entry name" value="PHD_PYGO1"/>
    <property type="match status" value="1"/>
</dbReference>
<dbReference type="InterPro" id="IPR019786">
    <property type="entry name" value="Zinc_finger_PHD-type_CS"/>
</dbReference>
<evidence type="ECO:0000256" key="3">
    <source>
        <dbReference type="ARBA" id="ARBA00022723"/>
    </source>
</evidence>
<evidence type="ECO:0000256" key="4">
    <source>
        <dbReference type="ARBA" id="ARBA00022771"/>
    </source>
</evidence>
<feature type="compositionally biased region" description="Basic and acidic residues" evidence="9">
    <location>
        <begin position="327"/>
        <end position="339"/>
    </location>
</feature>
<keyword evidence="3" id="KW-0479">Metal-binding</keyword>
<dbReference type="PROSITE" id="PS50016">
    <property type="entry name" value="ZF_PHD_2"/>
    <property type="match status" value="1"/>
</dbReference>
<organism evidence="11 12">
    <name type="scientific">Cirrhinus molitorella</name>
    <name type="common">mud carp</name>
    <dbReference type="NCBI Taxonomy" id="172907"/>
    <lineage>
        <taxon>Eukaryota</taxon>
        <taxon>Metazoa</taxon>
        <taxon>Chordata</taxon>
        <taxon>Craniata</taxon>
        <taxon>Vertebrata</taxon>
        <taxon>Euteleostomi</taxon>
        <taxon>Actinopterygii</taxon>
        <taxon>Neopterygii</taxon>
        <taxon>Teleostei</taxon>
        <taxon>Ostariophysi</taxon>
        <taxon>Cypriniformes</taxon>
        <taxon>Cyprinidae</taxon>
        <taxon>Labeoninae</taxon>
        <taxon>Labeonini</taxon>
        <taxon>Cirrhinus</taxon>
    </lineage>
</organism>
<proteinExistence type="predicted"/>
<dbReference type="SMART" id="SM00249">
    <property type="entry name" value="PHD"/>
    <property type="match status" value="1"/>
</dbReference>
<dbReference type="InterPro" id="IPR001965">
    <property type="entry name" value="Znf_PHD"/>
</dbReference>
<keyword evidence="2" id="KW-0879">Wnt signaling pathway</keyword>
<reference evidence="11 12" key="1">
    <citation type="submission" date="2023-09" db="EMBL/GenBank/DDBJ databases">
        <authorList>
            <person name="Wang M."/>
        </authorList>
    </citation>
    <scope>NUCLEOTIDE SEQUENCE [LARGE SCALE GENOMIC DNA]</scope>
    <source>
        <strain evidence="11">GT-2023</strain>
        <tissue evidence="11">Liver</tissue>
    </source>
</reference>
<dbReference type="Proteomes" id="UP001558613">
    <property type="component" value="Unassembled WGS sequence"/>
</dbReference>
<dbReference type="EMBL" id="JAYMGO010000018">
    <property type="protein sequence ID" value="KAL1257210.1"/>
    <property type="molecule type" value="Genomic_DNA"/>
</dbReference>
<evidence type="ECO:0000256" key="5">
    <source>
        <dbReference type="ARBA" id="ARBA00022833"/>
    </source>
</evidence>
<dbReference type="SUPFAM" id="SSF57903">
    <property type="entry name" value="FYVE/PHD zinc finger"/>
    <property type="match status" value="1"/>
</dbReference>
<evidence type="ECO:0000256" key="9">
    <source>
        <dbReference type="SAM" id="MobiDB-lite"/>
    </source>
</evidence>
<dbReference type="PANTHER" id="PTHR23194">
    <property type="entry name" value="PYGOPUS"/>
    <property type="match status" value="1"/>
</dbReference>
<accession>A0ABR3LWD8</accession>
<name>A0ABR3LWD8_9TELE</name>
<keyword evidence="12" id="KW-1185">Reference proteome</keyword>
<evidence type="ECO:0000256" key="7">
    <source>
        <dbReference type="ARBA" id="ARBA00037400"/>
    </source>
</evidence>
<evidence type="ECO:0000313" key="11">
    <source>
        <dbReference type="EMBL" id="KAL1257210.1"/>
    </source>
</evidence>
<feature type="domain" description="PHD-type" evidence="10">
    <location>
        <begin position="366"/>
        <end position="424"/>
    </location>
</feature>
<comment type="subcellular location">
    <subcellularLocation>
        <location evidence="1">Nucleus</location>
    </subcellularLocation>
</comment>
<dbReference type="InterPro" id="IPR019787">
    <property type="entry name" value="Znf_PHD-finger"/>
</dbReference>
<evidence type="ECO:0000256" key="1">
    <source>
        <dbReference type="ARBA" id="ARBA00004123"/>
    </source>
</evidence>
<feature type="compositionally biased region" description="Polar residues" evidence="9">
    <location>
        <begin position="265"/>
        <end position="279"/>
    </location>
</feature>
<dbReference type="InterPro" id="IPR011011">
    <property type="entry name" value="Znf_FYVE_PHD"/>
</dbReference>
<feature type="region of interest" description="Disordered" evidence="9">
    <location>
        <begin position="322"/>
        <end position="350"/>
    </location>
</feature>
<dbReference type="InterPro" id="IPR052475">
    <property type="entry name" value="Wnt_Signal_Transd_Protein"/>
</dbReference>
<evidence type="ECO:0000313" key="12">
    <source>
        <dbReference type="Proteomes" id="UP001558613"/>
    </source>
</evidence>
<feature type="region of interest" description="Disordered" evidence="9">
    <location>
        <begin position="66"/>
        <end position="150"/>
    </location>
</feature>
<feature type="compositionally biased region" description="Basic and acidic residues" evidence="9">
    <location>
        <begin position="297"/>
        <end position="307"/>
    </location>
</feature>
<keyword evidence="4 8" id="KW-0863">Zinc-finger</keyword>
<feature type="compositionally biased region" description="Polar residues" evidence="9">
    <location>
        <begin position="341"/>
        <end position="350"/>
    </location>
</feature>
<feature type="region of interest" description="Disordered" evidence="9">
    <location>
        <begin position="245"/>
        <end position="307"/>
    </location>
</feature>
<dbReference type="Pfam" id="PF00628">
    <property type="entry name" value="PHD"/>
    <property type="match status" value="1"/>
</dbReference>
<comment type="caution">
    <text evidence="11">The sequence shown here is derived from an EMBL/GenBank/DDBJ whole genome shotgun (WGS) entry which is preliminary data.</text>
</comment>
<keyword evidence="6" id="KW-0539">Nucleus</keyword>
<dbReference type="InterPro" id="IPR013083">
    <property type="entry name" value="Znf_RING/FYVE/PHD"/>
</dbReference>
<sequence length="469" mass="50884">MNINTKAFAIVGIVNSLPGRARSAAAAVIAAKRGKNETSSLQSLFLTSKLQDFPVPSVRLSHVREPVMSTEQDKDSFSLKRNRGGEGGLDILGGPGLLLGSPEKKRRKSSTQAPSFSPLSEYAPPPNPSADHLIASNPFDDNYNSPSLKPLPPANPYFGHSHYPGFSGYGPPRMASRMPSPYGTPYQMRNQHHPFSQNPMGYNRPPGFNYGHPENPNYGPPFGSGGSNNVIHFRRSPGEHISLNQSSPGGPFFSPEGNPARDVSPNLSQQQNNFMQSCTPMPKQDRDKSATQNQNCEENKTQDNTAELKMKSGVEKLNGVLHANNDALKKSPRPADARRGGNNSVSGLTNNKVLNRRSTSSSSEPVYPCGICLSEVNDDQEAILCEASCQKWFHRVCTGMTETAYNLLTAETSAVWGCDACMEDKGAQLLKTREASGTPSAVGDGQSKSQQEKVLGVWDNVRMFPHVLL</sequence>